<dbReference type="WBParaSite" id="Csp11.Scaffold540.g3383.t1">
    <property type="protein sequence ID" value="Csp11.Scaffold540.g3383.t1"/>
    <property type="gene ID" value="Csp11.Scaffold540.g3383"/>
</dbReference>
<evidence type="ECO:0000313" key="2">
    <source>
        <dbReference type="WBParaSite" id="Csp11.Scaffold540.g3383.t1"/>
    </source>
</evidence>
<evidence type="ECO:0000313" key="1">
    <source>
        <dbReference type="Proteomes" id="UP000095282"/>
    </source>
</evidence>
<sequence length="79" mass="8763">MDAIIGALQLQDSPRVIPEGVRKLPVQLVAPEDRPPKIQVATTAPRAPEQPQISTWTWLKRVFCCRHSTVGVTVMYGRG</sequence>
<organism evidence="1 2">
    <name type="scientific">Caenorhabditis tropicalis</name>
    <dbReference type="NCBI Taxonomy" id="1561998"/>
    <lineage>
        <taxon>Eukaryota</taxon>
        <taxon>Metazoa</taxon>
        <taxon>Ecdysozoa</taxon>
        <taxon>Nematoda</taxon>
        <taxon>Chromadorea</taxon>
        <taxon>Rhabditida</taxon>
        <taxon>Rhabditina</taxon>
        <taxon>Rhabditomorpha</taxon>
        <taxon>Rhabditoidea</taxon>
        <taxon>Rhabditidae</taxon>
        <taxon>Peloderinae</taxon>
        <taxon>Caenorhabditis</taxon>
    </lineage>
</organism>
<dbReference type="AlphaFoldDB" id="A0A1I7T895"/>
<proteinExistence type="predicted"/>
<dbReference type="Proteomes" id="UP000095282">
    <property type="component" value="Unplaced"/>
</dbReference>
<name>A0A1I7T895_9PELO</name>
<keyword evidence="1" id="KW-1185">Reference proteome</keyword>
<protein>
    <submittedName>
        <fullName evidence="2">Uncharacterized protein</fullName>
    </submittedName>
</protein>
<accession>A0A1I7T895</accession>
<reference evidence="2" key="1">
    <citation type="submission" date="2016-11" db="UniProtKB">
        <authorList>
            <consortium name="WormBaseParasite"/>
        </authorList>
    </citation>
    <scope>IDENTIFICATION</scope>
</reference>